<evidence type="ECO:0000256" key="5">
    <source>
        <dbReference type="ARBA" id="ARBA00023016"/>
    </source>
</evidence>
<dbReference type="GO" id="GO:0006357">
    <property type="term" value="P:regulation of transcription by RNA polymerase II"/>
    <property type="evidence" value="ECO:0007669"/>
    <property type="project" value="TreeGrafter"/>
</dbReference>
<dbReference type="Gene3D" id="1.10.10.10">
    <property type="entry name" value="Winged helix-like DNA-binding domain superfamily/Winged helix DNA-binding domain"/>
    <property type="match status" value="1"/>
</dbReference>
<comment type="function">
    <text evidence="9">DNA-binding protein that specifically binds heat shock promoter elements (HSE) and activates transcription.</text>
</comment>
<proteinExistence type="inferred from homology"/>
<evidence type="ECO:0000256" key="3">
    <source>
        <dbReference type="ARBA" id="ARBA00022553"/>
    </source>
</evidence>
<evidence type="ECO:0000256" key="12">
    <source>
        <dbReference type="SAM" id="Coils"/>
    </source>
</evidence>
<feature type="compositionally biased region" description="Polar residues" evidence="13">
    <location>
        <begin position="109"/>
        <end position="125"/>
    </location>
</feature>
<evidence type="ECO:0000256" key="8">
    <source>
        <dbReference type="ARBA" id="ARBA00023242"/>
    </source>
</evidence>
<dbReference type="InterPro" id="IPR036388">
    <property type="entry name" value="WH-like_DNA-bd_sf"/>
</dbReference>
<dbReference type="PRINTS" id="PR00056">
    <property type="entry name" value="HSFDOMAIN"/>
</dbReference>
<dbReference type="FunFam" id="1.10.10.10:FF:000057">
    <property type="entry name" value="Heat shock transcription factor 1"/>
    <property type="match status" value="1"/>
</dbReference>
<evidence type="ECO:0000256" key="2">
    <source>
        <dbReference type="ARBA" id="ARBA00006403"/>
    </source>
</evidence>
<keyword evidence="7" id="KW-0804">Transcription</keyword>
<feature type="region of interest" description="Disordered" evidence="13">
    <location>
        <begin position="105"/>
        <end position="129"/>
    </location>
</feature>
<dbReference type="PROSITE" id="PS00434">
    <property type="entry name" value="HSF_DOMAIN"/>
    <property type="match status" value="1"/>
</dbReference>
<sequence>MDEGQGNFSALPPFIAKTYEMVDDFTTDPIVSWSMNNRSFVVWNPPEFSRILLPRFFKHNNFSSFIRQLNTYGFRKVDPEQWEFANEDFVRGEPHLLRNIHRRKPVHSHSAQNLHGQGASSSPLTDSERRSYKEDIERLRYEKESLNLELQRNNEERQIFELQMQILTERVQHLERRQTDAISSLAQALKKPELALSLVPKSEEIHERKRRVPRRSSWQEDGSSEDDQTYTSQGFIKGTSGFNVELLERLESSLTFWESVAKDAAMATVPDNLSMDYDQSTSLAGSPALSYTDIGVETLKFDMNSEPIKAIVPEVTVLKEEARDGSFSNSPTGANDGFWEQFLTDSLEFTDGPEVHSKRKHIESRKDRSPVVDHENFWSNMRSINNLTDKLGQLAPAQRT</sequence>
<evidence type="ECO:0000256" key="9">
    <source>
        <dbReference type="ARBA" id="ARBA00055747"/>
    </source>
</evidence>
<dbReference type="GO" id="GO:0003700">
    <property type="term" value="F:DNA-binding transcription factor activity"/>
    <property type="evidence" value="ECO:0007669"/>
    <property type="project" value="InterPro"/>
</dbReference>
<dbReference type="InterPro" id="IPR000232">
    <property type="entry name" value="HSF_DNA-bd"/>
</dbReference>
<keyword evidence="3" id="KW-0597">Phosphoprotein</keyword>
<accession>A0AAD8GNI5</accession>
<dbReference type="Proteomes" id="UP001237642">
    <property type="component" value="Unassembled WGS sequence"/>
</dbReference>
<dbReference type="GO" id="GO:0005634">
    <property type="term" value="C:nucleus"/>
    <property type="evidence" value="ECO:0007669"/>
    <property type="project" value="UniProtKB-SubCell"/>
</dbReference>
<evidence type="ECO:0000256" key="4">
    <source>
        <dbReference type="ARBA" id="ARBA00023015"/>
    </source>
</evidence>
<keyword evidence="8" id="KW-0539">Nucleus</keyword>
<evidence type="ECO:0000256" key="11">
    <source>
        <dbReference type="RuleBase" id="RU004020"/>
    </source>
</evidence>
<evidence type="ECO:0000256" key="6">
    <source>
        <dbReference type="ARBA" id="ARBA00023125"/>
    </source>
</evidence>
<feature type="coiled-coil region" evidence="12">
    <location>
        <begin position="129"/>
        <end position="177"/>
    </location>
</feature>
<dbReference type="GO" id="GO:0000978">
    <property type="term" value="F:RNA polymerase II cis-regulatory region sequence-specific DNA binding"/>
    <property type="evidence" value="ECO:0007669"/>
    <property type="project" value="TreeGrafter"/>
</dbReference>
<evidence type="ECO:0000256" key="1">
    <source>
        <dbReference type="ARBA" id="ARBA00004123"/>
    </source>
</evidence>
<dbReference type="SMART" id="SM00415">
    <property type="entry name" value="HSF"/>
    <property type="match status" value="1"/>
</dbReference>
<keyword evidence="4" id="KW-0805">Transcription regulation</keyword>
<keyword evidence="5 15" id="KW-0346">Stress response</keyword>
<keyword evidence="6" id="KW-0238">DNA-binding</keyword>
<evidence type="ECO:0000256" key="13">
    <source>
        <dbReference type="SAM" id="MobiDB-lite"/>
    </source>
</evidence>
<gene>
    <name evidence="15" type="ORF">POM88_054461</name>
</gene>
<comment type="caution">
    <text evidence="15">The sequence shown here is derived from an EMBL/GenBank/DDBJ whole genome shotgun (WGS) entry which is preliminary data.</text>
</comment>
<dbReference type="AlphaFoldDB" id="A0AAD8GNI5"/>
<dbReference type="EMBL" id="JAUIZM010000046">
    <property type="protein sequence ID" value="KAK1351329.1"/>
    <property type="molecule type" value="Genomic_DNA"/>
</dbReference>
<dbReference type="GO" id="GO:0034605">
    <property type="term" value="P:cellular response to heat"/>
    <property type="evidence" value="ECO:0007669"/>
    <property type="project" value="TreeGrafter"/>
</dbReference>
<evidence type="ECO:0000313" key="16">
    <source>
        <dbReference type="Proteomes" id="UP001237642"/>
    </source>
</evidence>
<evidence type="ECO:0000259" key="14">
    <source>
        <dbReference type="PROSITE" id="PS00434"/>
    </source>
</evidence>
<dbReference type="Pfam" id="PF00447">
    <property type="entry name" value="HSF_DNA-bind"/>
    <property type="match status" value="1"/>
</dbReference>
<organism evidence="15 16">
    <name type="scientific">Heracleum sosnowskyi</name>
    <dbReference type="NCBI Taxonomy" id="360622"/>
    <lineage>
        <taxon>Eukaryota</taxon>
        <taxon>Viridiplantae</taxon>
        <taxon>Streptophyta</taxon>
        <taxon>Embryophyta</taxon>
        <taxon>Tracheophyta</taxon>
        <taxon>Spermatophyta</taxon>
        <taxon>Magnoliopsida</taxon>
        <taxon>eudicotyledons</taxon>
        <taxon>Gunneridae</taxon>
        <taxon>Pentapetalae</taxon>
        <taxon>asterids</taxon>
        <taxon>campanulids</taxon>
        <taxon>Apiales</taxon>
        <taxon>Apiaceae</taxon>
        <taxon>Apioideae</taxon>
        <taxon>apioid superclade</taxon>
        <taxon>Tordylieae</taxon>
        <taxon>Tordyliinae</taxon>
        <taxon>Heracleum</taxon>
    </lineage>
</organism>
<comment type="similarity">
    <text evidence="2 11">Belongs to the HSF family.</text>
</comment>
<name>A0AAD8GNI5_9APIA</name>
<feature type="domain" description="HSF-type DNA-binding" evidence="14">
    <location>
        <begin position="53"/>
        <end position="77"/>
    </location>
</feature>
<comment type="subcellular location">
    <subcellularLocation>
        <location evidence="1">Nucleus</location>
    </subcellularLocation>
</comment>
<dbReference type="SUPFAM" id="SSF46785">
    <property type="entry name" value="Winged helix' DNA-binding domain"/>
    <property type="match status" value="1"/>
</dbReference>
<evidence type="ECO:0000313" key="15">
    <source>
        <dbReference type="EMBL" id="KAK1351329.1"/>
    </source>
</evidence>
<keyword evidence="16" id="KW-1185">Reference proteome</keyword>
<dbReference type="PANTHER" id="PTHR10015">
    <property type="entry name" value="HEAT SHOCK TRANSCRIPTION FACTOR"/>
    <property type="match status" value="1"/>
</dbReference>
<reference evidence="15" key="1">
    <citation type="submission" date="2023-02" db="EMBL/GenBank/DDBJ databases">
        <title>Genome of toxic invasive species Heracleum sosnowskyi carries increased number of genes despite the absence of recent whole-genome duplications.</title>
        <authorList>
            <person name="Schelkunov M."/>
            <person name="Shtratnikova V."/>
            <person name="Makarenko M."/>
            <person name="Klepikova A."/>
            <person name="Omelchenko D."/>
            <person name="Novikova G."/>
            <person name="Obukhova E."/>
            <person name="Bogdanov V."/>
            <person name="Penin A."/>
            <person name="Logacheva M."/>
        </authorList>
    </citation>
    <scope>NUCLEOTIDE SEQUENCE</scope>
    <source>
        <strain evidence="15">Hsosn_3</strain>
        <tissue evidence="15">Leaf</tissue>
    </source>
</reference>
<protein>
    <recommendedName>
        <fullName evidence="10">Heat stress transcription factor</fullName>
    </recommendedName>
</protein>
<feature type="region of interest" description="Disordered" evidence="13">
    <location>
        <begin position="205"/>
        <end position="234"/>
    </location>
</feature>
<evidence type="ECO:0000256" key="7">
    <source>
        <dbReference type="ARBA" id="ARBA00023163"/>
    </source>
</evidence>
<evidence type="ECO:0000256" key="10">
    <source>
        <dbReference type="ARBA" id="ARBA00081483"/>
    </source>
</evidence>
<reference evidence="15" key="2">
    <citation type="submission" date="2023-05" db="EMBL/GenBank/DDBJ databases">
        <authorList>
            <person name="Schelkunov M.I."/>
        </authorList>
    </citation>
    <scope>NUCLEOTIDE SEQUENCE</scope>
    <source>
        <strain evidence="15">Hsosn_3</strain>
        <tissue evidence="15">Leaf</tissue>
    </source>
</reference>
<dbReference type="PANTHER" id="PTHR10015:SF161">
    <property type="entry name" value="HEAT STRESS TRANSCRIPTION FACTOR A-4A"/>
    <property type="match status" value="1"/>
</dbReference>
<keyword evidence="12" id="KW-0175">Coiled coil</keyword>
<dbReference type="InterPro" id="IPR036390">
    <property type="entry name" value="WH_DNA-bd_sf"/>
</dbReference>